<evidence type="ECO:0000313" key="1">
    <source>
        <dbReference type="EMBL" id="MEN2752610.1"/>
    </source>
</evidence>
<dbReference type="Proteomes" id="UP001461960">
    <property type="component" value="Unassembled WGS sequence"/>
</dbReference>
<dbReference type="NCBIfam" id="TIGR02646">
    <property type="entry name" value="retron system putative HNH endonuclease"/>
    <property type="match status" value="1"/>
</dbReference>
<sequence>MQKINKLGSMPADTEKGFKKYKTASWGDIPEDIKAPLRQQLYDEQLGICCYCCKSLNNEKTVIEHLKSRRNYPTKRFDYDNLLLSCSISKQCDNAKGSQELLLTPLMNECNNEIKLNLAGELESDTERGKEAIEVLNLNSRKACQHRKDLFTMMGEVFGYDLPYKPPLEMKNEDVLESLLTFLTDISQKSELRYIVKKLTE</sequence>
<keyword evidence="1" id="KW-0255">Endonuclease</keyword>
<reference evidence="1 2" key="1">
    <citation type="submission" date="2024-05" db="EMBL/GenBank/DDBJ databases">
        <authorList>
            <person name="Kim H.-Y."/>
            <person name="Kim E."/>
            <person name="Cai Y."/>
            <person name="Yang S.-M."/>
            <person name="Lee W."/>
        </authorList>
    </citation>
    <scope>NUCLEOTIDE SEQUENCE [LARGE SCALE GENOMIC DNA]</scope>
    <source>
        <strain evidence="1 2">FBL11</strain>
    </source>
</reference>
<protein>
    <submittedName>
        <fullName evidence="1">Retron system putative HNH endonuclease</fullName>
    </submittedName>
</protein>
<name>A0ABU9XB06_9GAMM</name>
<dbReference type="Gene3D" id="1.10.30.50">
    <property type="match status" value="1"/>
</dbReference>
<dbReference type="GO" id="GO:0004519">
    <property type="term" value="F:endonuclease activity"/>
    <property type="evidence" value="ECO:0007669"/>
    <property type="project" value="UniProtKB-KW"/>
</dbReference>
<dbReference type="RefSeq" id="WP_299221727.1">
    <property type="nucleotide sequence ID" value="NZ_JBDGHN010000010.1"/>
</dbReference>
<gene>
    <name evidence="1" type="ORF">AAIR29_13310</name>
</gene>
<proteinExistence type="predicted"/>
<comment type="caution">
    <text evidence="1">The sequence shown here is derived from an EMBL/GenBank/DDBJ whole genome shotgun (WGS) entry which is preliminary data.</text>
</comment>
<accession>A0ABU9XB06</accession>
<dbReference type="InterPro" id="IPR013467">
    <property type="entry name" value="HNH78-like"/>
</dbReference>
<keyword evidence="1" id="KW-0378">Hydrolase</keyword>
<organism evidence="1 2">
    <name type="scientific">Psychrobacter saeujeotis</name>
    <dbReference type="NCBI Taxonomy" id="3143436"/>
    <lineage>
        <taxon>Bacteria</taxon>
        <taxon>Pseudomonadati</taxon>
        <taxon>Pseudomonadota</taxon>
        <taxon>Gammaproteobacteria</taxon>
        <taxon>Moraxellales</taxon>
        <taxon>Moraxellaceae</taxon>
        <taxon>Psychrobacter</taxon>
    </lineage>
</organism>
<evidence type="ECO:0000313" key="2">
    <source>
        <dbReference type="Proteomes" id="UP001461960"/>
    </source>
</evidence>
<dbReference type="EMBL" id="JBDGHN010000010">
    <property type="protein sequence ID" value="MEN2752610.1"/>
    <property type="molecule type" value="Genomic_DNA"/>
</dbReference>
<keyword evidence="1" id="KW-0540">Nuclease</keyword>
<keyword evidence="2" id="KW-1185">Reference proteome</keyword>